<sequence>MTAPGITREELSLIKSFLLLQFIHKVFERDLRIMKESGVFKTPELYMEVLAGGDRQTLMLLTEVKREFKTRRIRVYQVAQNERGIEAEYVCRGYSGEMNILWPAFRSEMLARMKAYLGLQPASVPSGYAPEPHSAFTISPT</sequence>
<organism evidence="1 2">
    <name type="scientific">Paenibacillus dokdonensis</name>
    <dbReference type="NCBI Taxonomy" id="2567944"/>
    <lineage>
        <taxon>Bacteria</taxon>
        <taxon>Bacillati</taxon>
        <taxon>Bacillota</taxon>
        <taxon>Bacilli</taxon>
        <taxon>Bacillales</taxon>
        <taxon>Paenibacillaceae</taxon>
        <taxon>Paenibacillus</taxon>
    </lineage>
</organism>
<protein>
    <submittedName>
        <fullName evidence="1">Uncharacterized protein</fullName>
    </submittedName>
</protein>
<dbReference type="InterPro" id="IPR058600">
    <property type="entry name" value="YhjD-like"/>
</dbReference>
<name>A0ABU6GH44_9BACL</name>
<dbReference type="RefSeq" id="WP_326085995.1">
    <property type="nucleotide sequence ID" value="NZ_JARLKZ010000003.1"/>
</dbReference>
<keyword evidence="2" id="KW-1185">Reference proteome</keyword>
<gene>
    <name evidence="1" type="ORF">P4H66_04220</name>
</gene>
<dbReference type="Pfam" id="PF26325">
    <property type="entry name" value="YhjD"/>
    <property type="match status" value="1"/>
</dbReference>
<proteinExistence type="predicted"/>
<evidence type="ECO:0000313" key="1">
    <source>
        <dbReference type="EMBL" id="MEC0239075.1"/>
    </source>
</evidence>
<comment type="caution">
    <text evidence="1">The sequence shown here is derived from an EMBL/GenBank/DDBJ whole genome shotgun (WGS) entry which is preliminary data.</text>
</comment>
<dbReference type="EMBL" id="JARLKZ010000003">
    <property type="protein sequence ID" value="MEC0239075.1"/>
    <property type="molecule type" value="Genomic_DNA"/>
</dbReference>
<reference evidence="1 2" key="1">
    <citation type="submission" date="2023-03" db="EMBL/GenBank/DDBJ databases">
        <title>Bacillus Genome Sequencing.</title>
        <authorList>
            <person name="Dunlap C."/>
        </authorList>
    </citation>
    <scope>NUCLEOTIDE SEQUENCE [LARGE SCALE GENOMIC DNA]</scope>
    <source>
        <strain evidence="1 2">BD-525</strain>
    </source>
</reference>
<evidence type="ECO:0000313" key="2">
    <source>
        <dbReference type="Proteomes" id="UP001344632"/>
    </source>
</evidence>
<dbReference type="Proteomes" id="UP001344632">
    <property type="component" value="Unassembled WGS sequence"/>
</dbReference>
<accession>A0ABU6GH44</accession>